<dbReference type="AlphaFoldDB" id="A0A5J9TWN0"/>
<gene>
    <name evidence="2" type="ORF">EJB05_39302</name>
</gene>
<evidence type="ECO:0000313" key="3">
    <source>
        <dbReference type="Proteomes" id="UP000324897"/>
    </source>
</evidence>
<protein>
    <submittedName>
        <fullName evidence="2">Uncharacterized protein</fullName>
    </submittedName>
</protein>
<feature type="region of interest" description="Disordered" evidence="1">
    <location>
        <begin position="65"/>
        <end position="103"/>
    </location>
</feature>
<dbReference type="EMBL" id="RWGY01000031">
    <property type="protein sequence ID" value="TVU15764.1"/>
    <property type="molecule type" value="Genomic_DNA"/>
</dbReference>
<reference evidence="2 3" key="1">
    <citation type="journal article" date="2019" name="Sci. Rep.">
        <title>A high-quality genome of Eragrostis curvula grass provides insights into Poaceae evolution and supports new strategies to enhance forage quality.</title>
        <authorList>
            <person name="Carballo J."/>
            <person name="Santos B.A.C.M."/>
            <person name="Zappacosta D."/>
            <person name="Garbus I."/>
            <person name="Selva J.P."/>
            <person name="Gallo C.A."/>
            <person name="Diaz A."/>
            <person name="Albertini E."/>
            <person name="Caccamo M."/>
            <person name="Echenique V."/>
        </authorList>
    </citation>
    <scope>NUCLEOTIDE SEQUENCE [LARGE SCALE GENOMIC DNA]</scope>
    <source>
        <strain evidence="3">cv. Victoria</strain>
        <tissue evidence="2">Leaf</tissue>
    </source>
</reference>
<accession>A0A5J9TWN0</accession>
<dbReference type="Gramene" id="TVU15764">
    <property type="protein sequence ID" value="TVU15764"/>
    <property type="gene ID" value="EJB05_39302"/>
</dbReference>
<feature type="region of interest" description="Disordered" evidence="1">
    <location>
        <begin position="1"/>
        <end position="25"/>
    </location>
</feature>
<evidence type="ECO:0000313" key="2">
    <source>
        <dbReference type="EMBL" id="TVU15764.1"/>
    </source>
</evidence>
<dbReference type="Proteomes" id="UP000324897">
    <property type="component" value="Unassembled WGS sequence"/>
</dbReference>
<comment type="caution">
    <text evidence="2">The sequence shown here is derived from an EMBL/GenBank/DDBJ whole genome shotgun (WGS) entry which is preliminary data.</text>
</comment>
<evidence type="ECO:0000256" key="1">
    <source>
        <dbReference type="SAM" id="MobiDB-lite"/>
    </source>
</evidence>
<sequence>MRGTPRSETRTTRSRLLPHEDEDTTSAKNIFQFSKILVSLHESQTIEQHFLEFPICPWVGFPSGSQRQQTPRMGMHPGWGACRDSPGGRTQPWVHGPVLPKEA</sequence>
<keyword evidence="3" id="KW-1185">Reference proteome</keyword>
<proteinExistence type="predicted"/>
<name>A0A5J9TWN0_9POAL</name>
<feature type="compositionally biased region" description="Basic and acidic residues" evidence="1">
    <location>
        <begin position="1"/>
        <end position="11"/>
    </location>
</feature>
<organism evidence="2 3">
    <name type="scientific">Eragrostis curvula</name>
    <name type="common">weeping love grass</name>
    <dbReference type="NCBI Taxonomy" id="38414"/>
    <lineage>
        <taxon>Eukaryota</taxon>
        <taxon>Viridiplantae</taxon>
        <taxon>Streptophyta</taxon>
        <taxon>Embryophyta</taxon>
        <taxon>Tracheophyta</taxon>
        <taxon>Spermatophyta</taxon>
        <taxon>Magnoliopsida</taxon>
        <taxon>Liliopsida</taxon>
        <taxon>Poales</taxon>
        <taxon>Poaceae</taxon>
        <taxon>PACMAD clade</taxon>
        <taxon>Chloridoideae</taxon>
        <taxon>Eragrostideae</taxon>
        <taxon>Eragrostidinae</taxon>
        <taxon>Eragrostis</taxon>
    </lineage>
</organism>